<protein>
    <submittedName>
        <fullName evidence="1">Uncharacterized protein</fullName>
    </submittedName>
</protein>
<dbReference type="InterPro" id="IPR029058">
    <property type="entry name" value="AB_hydrolase_fold"/>
</dbReference>
<comment type="caution">
    <text evidence="1">The sequence shown here is derived from an EMBL/GenBank/DDBJ whole genome shotgun (WGS) entry which is preliminary data.</text>
</comment>
<keyword evidence="2" id="KW-1185">Reference proteome</keyword>
<organism evidence="1 2">
    <name type="scientific">Sphingomonas oligophenolica</name>
    <dbReference type="NCBI Taxonomy" id="301154"/>
    <lineage>
        <taxon>Bacteria</taxon>
        <taxon>Pseudomonadati</taxon>
        <taxon>Pseudomonadota</taxon>
        <taxon>Alphaproteobacteria</taxon>
        <taxon>Sphingomonadales</taxon>
        <taxon>Sphingomonadaceae</taxon>
        <taxon>Sphingomonas</taxon>
    </lineage>
</organism>
<dbReference type="Proteomes" id="UP000318413">
    <property type="component" value="Unassembled WGS sequence"/>
</dbReference>
<evidence type="ECO:0000313" key="1">
    <source>
        <dbReference type="EMBL" id="TPG13628.1"/>
    </source>
</evidence>
<dbReference type="SUPFAM" id="SSF53474">
    <property type="entry name" value="alpha/beta-Hydrolases"/>
    <property type="match status" value="1"/>
</dbReference>
<sequence>MSALVDDCEAAALWTIKDALEEFGTARIVVKGLSAGAPVAAATCRICHQRCSSWTRETCCSMTASAWPKPAVRSCLAVTRYAPDRAFGSQQSERSSSPTRRRIVIKAPAASIVECHYQCLTRAT</sequence>
<dbReference type="OrthoDB" id="9806180at2"/>
<proteinExistence type="predicted"/>
<dbReference type="EMBL" id="RCZK01000003">
    <property type="protein sequence ID" value="TPG13628.1"/>
    <property type="molecule type" value="Genomic_DNA"/>
</dbReference>
<dbReference type="AlphaFoldDB" id="A0A502CL34"/>
<reference evidence="1 2" key="1">
    <citation type="journal article" date="2019" name="Environ. Microbiol.">
        <title>Species interactions and distinct microbial communities in high Arctic permafrost affected cryosols are associated with the CH4 and CO2 gas fluxes.</title>
        <authorList>
            <person name="Altshuler I."/>
            <person name="Hamel J."/>
            <person name="Turney S."/>
            <person name="Magnuson E."/>
            <person name="Levesque R."/>
            <person name="Greer C."/>
            <person name="Whyte L.G."/>
        </authorList>
    </citation>
    <scope>NUCLEOTIDE SEQUENCE [LARGE SCALE GENOMIC DNA]</scope>
    <source>
        <strain evidence="1 2">S5.1</strain>
    </source>
</reference>
<dbReference type="Gene3D" id="3.40.50.1820">
    <property type="entry name" value="alpha/beta hydrolase"/>
    <property type="match status" value="1"/>
</dbReference>
<evidence type="ECO:0000313" key="2">
    <source>
        <dbReference type="Proteomes" id="UP000318413"/>
    </source>
</evidence>
<gene>
    <name evidence="1" type="ORF">EAH84_05455</name>
</gene>
<accession>A0A502CL34</accession>
<name>A0A502CL34_9SPHN</name>